<dbReference type="Pfam" id="PF19282">
    <property type="entry name" value="Exportin-T"/>
    <property type="match status" value="1"/>
</dbReference>
<evidence type="ECO:0000256" key="2">
    <source>
        <dbReference type="ARBA" id="ARBA00018928"/>
    </source>
</evidence>
<evidence type="ECO:0000256" key="1">
    <source>
        <dbReference type="ARBA" id="ARBA00004496"/>
    </source>
</evidence>
<evidence type="ECO:0000259" key="12">
    <source>
        <dbReference type="Pfam" id="PF19282"/>
    </source>
</evidence>
<dbReference type="GO" id="GO:0031267">
    <property type="term" value="F:small GTPase binding"/>
    <property type="evidence" value="ECO:0007669"/>
    <property type="project" value="InterPro"/>
</dbReference>
<feature type="domain" description="Exportin-1/Importin-beta-like" evidence="11">
    <location>
        <begin position="100"/>
        <end position="248"/>
    </location>
</feature>
<evidence type="ECO:0000256" key="3">
    <source>
        <dbReference type="ARBA" id="ARBA00022448"/>
    </source>
</evidence>
<comment type="function">
    <text evidence="10">tRNA nucleus export receptor which facilitates tRNA translocation across the nuclear pore complex.</text>
</comment>
<dbReference type="FunFam" id="1.25.10.10:FF:000105">
    <property type="entry name" value="Exportin for tRNA"/>
    <property type="match status" value="1"/>
</dbReference>
<dbReference type="InterPro" id="IPR016024">
    <property type="entry name" value="ARM-type_fold"/>
</dbReference>
<evidence type="ECO:0000259" key="11">
    <source>
        <dbReference type="Pfam" id="PF08389"/>
    </source>
</evidence>
<evidence type="ECO:0000256" key="4">
    <source>
        <dbReference type="ARBA" id="ARBA00022490"/>
    </source>
</evidence>
<evidence type="ECO:0000313" key="13">
    <source>
        <dbReference type="EMBL" id="KAK6177057.1"/>
    </source>
</evidence>
<keyword evidence="4 10" id="KW-0963">Cytoplasm</keyword>
<evidence type="ECO:0000256" key="6">
    <source>
        <dbReference type="ARBA" id="ARBA00022884"/>
    </source>
</evidence>
<gene>
    <name evidence="13" type="ORF">SNE40_015239</name>
</gene>
<evidence type="ECO:0000256" key="9">
    <source>
        <dbReference type="ARBA" id="ARBA00032199"/>
    </source>
</evidence>
<protein>
    <recommendedName>
        <fullName evidence="2 10">Exportin-T</fullName>
    </recommendedName>
    <alternativeName>
        <fullName evidence="8 10">Exportin(tRNA)</fullName>
    </alternativeName>
    <alternativeName>
        <fullName evidence="9 10">tRNA exportin</fullName>
    </alternativeName>
</protein>
<dbReference type="PANTHER" id="PTHR15952:SF11">
    <property type="entry name" value="EXPORTIN-T"/>
    <property type="match status" value="1"/>
</dbReference>
<dbReference type="GO" id="GO:0000049">
    <property type="term" value="F:tRNA binding"/>
    <property type="evidence" value="ECO:0007669"/>
    <property type="project" value="UniProtKB-UniRule"/>
</dbReference>
<dbReference type="GO" id="GO:0071528">
    <property type="term" value="P:tRNA re-export from nucleus"/>
    <property type="evidence" value="ECO:0007669"/>
    <property type="project" value="UniProtKB-UniRule"/>
</dbReference>
<name>A0AAN8PEE7_PATCE</name>
<dbReference type="InterPro" id="IPR040017">
    <property type="entry name" value="XPOT"/>
</dbReference>
<keyword evidence="7 10" id="KW-0539">Nucleus</keyword>
<evidence type="ECO:0000256" key="10">
    <source>
        <dbReference type="RuleBase" id="RU366037"/>
    </source>
</evidence>
<dbReference type="Pfam" id="PF08389">
    <property type="entry name" value="Xpo1"/>
    <property type="match status" value="1"/>
</dbReference>
<keyword evidence="5 10" id="KW-0820">tRNA-binding</keyword>
<dbReference type="InterPro" id="IPR011989">
    <property type="entry name" value="ARM-like"/>
</dbReference>
<keyword evidence="3 10" id="KW-0813">Transport</keyword>
<dbReference type="GO" id="GO:0005737">
    <property type="term" value="C:cytoplasm"/>
    <property type="evidence" value="ECO:0007669"/>
    <property type="project" value="UniProtKB-SubCell"/>
</dbReference>
<keyword evidence="14" id="KW-1185">Reference proteome</keyword>
<evidence type="ECO:0000256" key="7">
    <source>
        <dbReference type="ARBA" id="ARBA00023242"/>
    </source>
</evidence>
<organism evidence="13 14">
    <name type="scientific">Patella caerulea</name>
    <name type="common">Rayed Mediterranean limpet</name>
    <dbReference type="NCBI Taxonomy" id="87958"/>
    <lineage>
        <taxon>Eukaryota</taxon>
        <taxon>Metazoa</taxon>
        <taxon>Spiralia</taxon>
        <taxon>Lophotrochozoa</taxon>
        <taxon>Mollusca</taxon>
        <taxon>Gastropoda</taxon>
        <taxon>Patellogastropoda</taxon>
        <taxon>Patelloidea</taxon>
        <taxon>Patellidae</taxon>
        <taxon>Patella</taxon>
    </lineage>
</organism>
<dbReference type="EMBL" id="JAZGQO010000010">
    <property type="protein sequence ID" value="KAK6177057.1"/>
    <property type="molecule type" value="Genomic_DNA"/>
</dbReference>
<evidence type="ECO:0000256" key="5">
    <source>
        <dbReference type="ARBA" id="ARBA00022555"/>
    </source>
</evidence>
<dbReference type="GO" id="GO:0016363">
    <property type="term" value="C:nuclear matrix"/>
    <property type="evidence" value="ECO:0007669"/>
    <property type="project" value="TreeGrafter"/>
</dbReference>
<dbReference type="InterPro" id="IPR013598">
    <property type="entry name" value="Exportin-1/Importin-b-like"/>
</dbReference>
<dbReference type="PANTHER" id="PTHR15952">
    <property type="entry name" value="EXPORTIN-T/LOS1"/>
    <property type="match status" value="1"/>
</dbReference>
<proteinExistence type="inferred from homology"/>
<sequence>MDELALQGLGPNADNGSRDRAMQYFEQLKSCENGWKLCAQTFTSGTYHSNDHVKFFCLQVVENYLKKNYRLGSKDDHDIVKSFVVALLQIEGNGASQNKNFIRNKVAQVVSLVYIVDYPHRWPTFFTDILDTLRIGPMAVDMYLRILLAIDSEVVDREIIHNQEETQRNTLIKDAMRDQYVVQLAESWFMIMTGYETSHPEITCQCLEVVGKYVSWIDINLVANDRFVTALLRFLSNNLLRESACDCIYEIISKGMDPVAKTKLIESFVSLLESQGVFNPSEDEEGDYLSKLSKLVNGIGVSLILAWQKLVKSNDQENTQITLQALEHKIPFMLRFLGDEDDDVSGAVTGFAQEYIALLKQVVPLTPSQRENVEGLLYTIISKMKFDESYNFEQEGEDEAMFLEYRKQLKVIFNNLALLDTDLLIGTVLNVVTRTLPVWESTDFRDVEIVVYLMYILGEAVPASHGQHFSGNPTKVSALQEMMRLLIKSHVSCQGHTSVLLQFFETVVRYDKFFQCEPEHIPEVLMAFLDERGFRNRSAKVRSRTSYLFSRFVKGLKQHMNSYLEDVLKRIQDLLALNTPDNGYQHLLSDDDQLFIYETAGVLVVASDFPPEKKQELMKNLLAPIANKFEGLLTKLYQENDEDKQLAYAKCVNNAMALASRTSKGFSSQQTMKQCGCIEAFTELLKIFLHALNTPVHRQLLHVGVRQYMHRMVVCLGEEILPFVPIALENLLKQPETKELYDFIPLINQLIMKFKTDITPFLNSLFMPLVSTIFQVISTPSDERDQIAANEKKMLERGYFQFLSTIVSYQVFDVLKAQAGQNLDQVLMSLIQGAVELQDPQSQKMCFNIFRKLIEVWGGNDGILGFADFMYNNIIPACFLAPLKPTFDLTDGQTTLALGESALCLKSIVDKRGEEVIIYLQSDYLPKLNLPPELIQEFCQALRTDSKTFRNYHKIFFTKAKS</sequence>
<dbReference type="Proteomes" id="UP001347796">
    <property type="component" value="Unassembled WGS sequence"/>
</dbReference>
<dbReference type="InterPro" id="IPR045546">
    <property type="entry name" value="Exportin-T_C"/>
</dbReference>
<keyword evidence="6 10" id="KW-0694">RNA-binding</keyword>
<evidence type="ECO:0000313" key="14">
    <source>
        <dbReference type="Proteomes" id="UP001347796"/>
    </source>
</evidence>
<dbReference type="Gene3D" id="1.25.10.10">
    <property type="entry name" value="Leucine-rich Repeat Variant"/>
    <property type="match status" value="1"/>
</dbReference>
<reference evidence="13 14" key="1">
    <citation type="submission" date="2024-01" db="EMBL/GenBank/DDBJ databases">
        <title>The genome of the rayed Mediterranean limpet Patella caerulea (Linnaeus, 1758).</title>
        <authorList>
            <person name="Anh-Thu Weber A."/>
            <person name="Halstead-Nussloch G."/>
        </authorList>
    </citation>
    <scope>NUCLEOTIDE SEQUENCE [LARGE SCALE GENOMIC DNA]</scope>
    <source>
        <strain evidence="13">AATW-2023a</strain>
        <tissue evidence="13">Whole specimen</tissue>
    </source>
</reference>
<evidence type="ECO:0000256" key="8">
    <source>
        <dbReference type="ARBA" id="ARBA00029784"/>
    </source>
</evidence>
<dbReference type="AlphaFoldDB" id="A0AAN8PEE7"/>
<comment type="caution">
    <text evidence="13">The sequence shown here is derived from an EMBL/GenBank/DDBJ whole genome shotgun (WGS) entry which is preliminary data.</text>
</comment>
<dbReference type="SUPFAM" id="SSF48371">
    <property type="entry name" value="ARM repeat"/>
    <property type="match status" value="1"/>
</dbReference>
<comment type="similarity">
    <text evidence="10">Belongs to the exportin family.</text>
</comment>
<feature type="domain" description="Exportin-T C-terminal" evidence="12">
    <location>
        <begin position="321"/>
        <end position="960"/>
    </location>
</feature>
<accession>A0AAN8PEE7</accession>
<comment type="subcellular location">
    <subcellularLocation>
        <location evidence="1 10">Cytoplasm</location>
    </subcellularLocation>
    <subcellularLocation>
        <location evidence="10">Nucleus</location>
    </subcellularLocation>
    <text evidence="10">Shuttles between the nucleus and the cytoplasm.</text>
</comment>
<dbReference type="GO" id="GO:0005643">
    <property type="term" value="C:nuclear pore"/>
    <property type="evidence" value="ECO:0007669"/>
    <property type="project" value="TreeGrafter"/>
</dbReference>